<dbReference type="Proteomes" id="UP000229459">
    <property type="component" value="Unassembled WGS sequence"/>
</dbReference>
<organism evidence="1 2">
    <name type="scientific">Candidatus Beckwithbacteria bacterium CG23_combo_of_CG06-09_8_20_14_all_34_8</name>
    <dbReference type="NCBI Taxonomy" id="1974497"/>
    <lineage>
        <taxon>Bacteria</taxon>
        <taxon>Candidatus Beckwithiibacteriota</taxon>
    </lineage>
</organism>
<gene>
    <name evidence="1" type="ORF">COX08_01985</name>
</gene>
<reference evidence="1 2" key="1">
    <citation type="submission" date="2017-09" db="EMBL/GenBank/DDBJ databases">
        <title>Depth-based differentiation of microbial function through sediment-hosted aquifers and enrichment of novel symbionts in the deep terrestrial subsurface.</title>
        <authorList>
            <person name="Probst A.J."/>
            <person name="Ladd B."/>
            <person name="Jarett J.K."/>
            <person name="Geller-Mcgrath D.E."/>
            <person name="Sieber C.M."/>
            <person name="Emerson J.B."/>
            <person name="Anantharaman K."/>
            <person name="Thomas B.C."/>
            <person name="Malmstrom R."/>
            <person name="Stieglmeier M."/>
            <person name="Klingl A."/>
            <person name="Woyke T."/>
            <person name="Ryan C.M."/>
            <person name="Banfield J.F."/>
        </authorList>
    </citation>
    <scope>NUCLEOTIDE SEQUENCE [LARGE SCALE GENOMIC DNA]</scope>
    <source>
        <strain evidence="1">CG23_combo_of_CG06-09_8_20_14_all_34_8</strain>
    </source>
</reference>
<evidence type="ECO:0000313" key="1">
    <source>
        <dbReference type="EMBL" id="PIP53261.1"/>
    </source>
</evidence>
<accession>A0A2H0B6L5</accession>
<proteinExistence type="predicted"/>
<protein>
    <submittedName>
        <fullName evidence="1">Uncharacterized protein</fullName>
    </submittedName>
</protein>
<comment type="caution">
    <text evidence="1">The sequence shown here is derived from an EMBL/GenBank/DDBJ whole genome shotgun (WGS) entry which is preliminary data.</text>
</comment>
<evidence type="ECO:0000313" key="2">
    <source>
        <dbReference type="Proteomes" id="UP000229459"/>
    </source>
</evidence>
<sequence length="194" mass="22793">MYLYFENWTQFLYQLDIKGISHGDKLLKVKASKEHPSARYGRNNIAVYEIDEKPFRLDELFDYGERGSWQGTDLEITLQSLRLNTEQQTTARALFRFANLPHFQMCQAGMELRNPNGSWLINHPLEDIDGLRQLMQNPETKSITPFHLDIFVQQSIDKVLEYIGFAQNPEGIVSLREYMQYEGRLRASKKKERD</sequence>
<dbReference type="AlphaFoldDB" id="A0A2H0B6L5"/>
<dbReference type="EMBL" id="PCSR01000045">
    <property type="protein sequence ID" value="PIP53261.1"/>
    <property type="molecule type" value="Genomic_DNA"/>
</dbReference>
<name>A0A2H0B6L5_9BACT</name>